<dbReference type="EMBL" id="DMAN01000115">
    <property type="protein sequence ID" value="HAE26550.1"/>
    <property type="molecule type" value="Genomic_DNA"/>
</dbReference>
<accession>A0A3B9GVV0</accession>
<evidence type="ECO:0000313" key="3">
    <source>
        <dbReference type="EMBL" id="HAE26550.1"/>
    </source>
</evidence>
<keyword evidence="2" id="KW-1133">Transmembrane helix</keyword>
<evidence type="ECO:0008006" key="5">
    <source>
        <dbReference type="Google" id="ProtNLM"/>
    </source>
</evidence>
<organism evidence="3 4">
    <name type="scientific">Hyphomonas adhaerens</name>
    <dbReference type="NCBI Taxonomy" id="81029"/>
    <lineage>
        <taxon>Bacteria</taxon>
        <taxon>Pseudomonadati</taxon>
        <taxon>Pseudomonadota</taxon>
        <taxon>Alphaproteobacteria</taxon>
        <taxon>Hyphomonadales</taxon>
        <taxon>Hyphomonadaceae</taxon>
        <taxon>Hyphomonas</taxon>
    </lineage>
</organism>
<evidence type="ECO:0000313" key="4">
    <source>
        <dbReference type="Proteomes" id="UP000259610"/>
    </source>
</evidence>
<comment type="caution">
    <text evidence="3">The sequence shown here is derived from an EMBL/GenBank/DDBJ whole genome shotgun (WGS) entry which is preliminary data.</text>
</comment>
<dbReference type="AlphaFoldDB" id="A0A3B9GVV0"/>
<name>A0A3B9GVV0_9PROT</name>
<reference evidence="3 4" key="1">
    <citation type="journal article" date="2018" name="Nat. Biotechnol.">
        <title>A standardized bacterial taxonomy based on genome phylogeny substantially revises the tree of life.</title>
        <authorList>
            <person name="Parks D.H."/>
            <person name="Chuvochina M."/>
            <person name="Waite D.W."/>
            <person name="Rinke C."/>
            <person name="Skarshewski A."/>
            <person name="Chaumeil P.A."/>
            <person name="Hugenholtz P."/>
        </authorList>
    </citation>
    <scope>NUCLEOTIDE SEQUENCE [LARGE SCALE GENOMIC DNA]</scope>
    <source>
        <strain evidence="3">UBA8733</strain>
    </source>
</reference>
<proteinExistence type="predicted"/>
<feature type="transmembrane region" description="Helical" evidence="2">
    <location>
        <begin position="101"/>
        <end position="118"/>
    </location>
</feature>
<feature type="region of interest" description="Disordered" evidence="1">
    <location>
        <begin position="1"/>
        <end position="29"/>
    </location>
</feature>
<sequence>MPQSGRWFLHETEKDNPMSTVAKESHAAANDEDLKDDLKLLKDDMATLRKDLQSAFGSLKGLAASKAGDGVSKGKELANDAGDHLQSARADLQSQIREKPMLAVGAAFGAGLLIAMLGRK</sequence>
<keyword evidence="2" id="KW-0472">Membrane</keyword>
<gene>
    <name evidence="3" type="ORF">DCG58_05275</name>
</gene>
<keyword evidence="2" id="KW-0812">Transmembrane</keyword>
<evidence type="ECO:0000256" key="1">
    <source>
        <dbReference type="SAM" id="MobiDB-lite"/>
    </source>
</evidence>
<evidence type="ECO:0000256" key="2">
    <source>
        <dbReference type="SAM" id="Phobius"/>
    </source>
</evidence>
<protein>
    <recommendedName>
        <fullName evidence="5">DUF883 domain-containing protein</fullName>
    </recommendedName>
</protein>
<dbReference type="Proteomes" id="UP000259610">
    <property type="component" value="Unassembled WGS sequence"/>
</dbReference>